<evidence type="ECO:0000313" key="2">
    <source>
        <dbReference type="EMBL" id="MFD0920926.1"/>
    </source>
</evidence>
<protein>
    <submittedName>
        <fullName evidence="2">IniB N-terminal domain-containing protein</fullName>
    </submittedName>
</protein>
<feature type="region of interest" description="Disordered" evidence="1">
    <location>
        <begin position="1"/>
        <end position="26"/>
    </location>
</feature>
<evidence type="ECO:0000313" key="3">
    <source>
        <dbReference type="Proteomes" id="UP001597018"/>
    </source>
</evidence>
<dbReference type="Proteomes" id="UP001597018">
    <property type="component" value="Unassembled WGS sequence"/>
</dbReference>
<dbReference type="NCBIfam" id="NF038175">
    <property type="entry name" value="IniB_NTERM"/>
    <property type="match status" value="1"/>
</dbReference>
<comment type="caution">
    <text evidence="2">The sequence shown here is derived from an EMBL/GenBank/DDBJ whole genome shotgun (WGS) entry which is preliminary data.</text>
</comment>
<dbReference type="InterPro" id="IPR049709">
    <property type="entry name" value="IniB-like_N"/>
</dbReference>
<proteinExistence type="predicted"/>
<gene>
    <name evidence="2" type="ORF">ACFQ16_14330</name>
</gene>
<reference evidence="3" key="1">
    <citation type="journal article" date="2019" name="Int. J. Syst. Evol. Microbiol.">
        <title>The Global Catalogue of Microorganisms (GCM) 10K type strain sequencing project: providing services to taxonomists for standard genome sequencing and annotation.</title>
        <authorList>
            <consortium name="The Broad Institute Genomics Platform"/>
            <consortium name="The Broad Institute Genome Sequencing Center for Infectious Disease"/>
            <person name="Wu L."/>
            <person name="Ma J."/>
        </authorList>
    </citation>
    <scope>NUCLEOTIDE SEQUENCE [LARGE SCALE GENOMIC DNA]</scope>
    <source>
        <strain evidence="3">CCUG 56401</strain>
    </source>
</reference>
<dbReference type="EMBL" id="JBHTIW010000009">
    <property type="protein sequence ID" value="MFD0920926.1"/>
    <property type="molecule type" value="Genomic_DNA"/>
</dbReference>
<dbReference type="RefSeq" id="WP_263250477.1">
    <property type="nucleotide sequence ID" value="NZ_BAABLT010000011.1"/>
</dbReference>
<evidence type="ECO:0000256" key="1">
    <source>
        <dbReference type="SAM" id="MobiDB-lite"/>
    </source>
</evidence>
<feature type="compositionally biased region" description="Basic and acidic residues" evidence="1">
    <location>
        <begin position="138"/>
        <end position="163"/>
    </location>
</feature>
<feature type="compositionally biased region" description="Polar residues" evidence="1">
    <location>
        <begin position="123"/>
        <end position="132"/>
    </location>
</feature>
<keyword evidence="3" id="KW-1185">Reference proteome</keyword>
<name>A0ABW3FQW1_9PSEU</name>
<feature type="region of interest" description="Disordered" evidence="1">
    <location>
        <begin position="117"/>
        <end position="163"/>
    </location>
</feature>
<organism evidence="2 3">
    <name type="scientific">Saccharopolyspora rosea</name>
    <dbReference type="NCBI Taxonomy" id="524884"/>
    <lineage>
        <taxon>Bacteria</taxon>
        <taxon>Bacillati</taxon>
        <taxon>Actinomycetota</taxon>
        <taxon>Actinomycetes</taxon>
        <taxon>Pseudonocardiales</taxon>
        <taxon>Pseudonocardiaceae</taxon>
        <taxon>Saccharopolyspora</taxon>
    </lineage>
</organism>
<sequence length="389" mass="39430">MANSQHAPGRAESFTADPGAQAESGHLGQPTLYEFLTRLVSDPAARSAFDADPHGVLAQAGLGDMSATDVLQATSLVLDYAPVEVVTEYDRSLQSSVEKFAASTQHVAINQLHPAHPHEQEEQTMLHNTPEQNPDFGKGGDVDQHIDKPSSEHNTKIDIDQRDSHNLVNIHDVASHNNIGNVVGNTVGNVGDTVSNTVGHVTNTVNHAVDTGAGFGAGAGNVLHGDVTNVVNNVTTGDITNVAHNAPVVGDVTNAVGNVGDAVHNIAGNAPVVGNVADTVQNVAGHAPVVGDIAGAAGHADAGALPTDAVTGAVDNVTNALPDAHNLPVVGEAADALPVHDVTSALPVGDVASHLPAPSDLPVVGPVAGGAVEHVAGNVASHLPVDHIL</sequence>
<accession>A0ABW3FQW1</accession>